<accession>A0A179UZE1</accession>
<dbReference type="GeneID" id="42529392"/>
<dbReference type="Proteomes" id="UP000002038">
    <property type="component" value="Unassembled WGS sequence"/>
</dbReference>
<keyword evidence="2" id="KW-1185">Reference proteome</keyword>
<protein>
    <submittedName>
        <fullName evidence="1">Uncharacterized protein</fullName>
    </submittedName>
</protein>
<gene>
    <name evidence="1" type="ORF">BDBG_17822</name>
</gene>
<dbReference type="VEuPathDB" id="FungiDB:BDBG_17822"/>
<proteinExistence type="predicted"/>
<feature type="non-terminal residue" evidence="1">
    <location>
        <position position="62"/>
    </location>
</feature>
<dbReference type="KEGG" id="bgh:BDBG_17822"/>
<reference evidence="2" key="1">
    <citation type="journal article" date="2015" name="PLoS Genet.">
        <title>The dynamic genome and transcriptome of the human fungal pathogen Blastomyces and close relative Emmonsia.</title>
        <authorList>
            <person name="Munoz J.F."/>
            <person name="Gauthier G.M."/>
            <person name="Desjardins C.A."/>
            <person name="Gallo J.E."/>
            <person name="Holder J."/>
            <person name="Sullivan T.D."/>
            <person name="Marty A.J."/>
            <person name="Carmen J.C."/>
            <person name="Chen Z."/>
            <person name="Ding L."/>
            <person name="Gujja S."/>
            <person name="Magrini V."/>
            <person name="Misas E."/>
            <person name="Mitreva M."/>
            <person name="Priest M."/>
            <person name="Saif S."/>
            <person name="Whiston E.A."/>
            <person name="Young S."/>
            <person name="Zeng Q."/>
            <person name="Goldman W.E."/>
            <person name="Mardis E.R."/>
            <person name="Taylor J.W."/>
            <person name="McEwen J.G."/>
            <person name="Clay O.K."/>
            <person name="Klein B.S."/>
            <person name="Cuomo C.A."/>
        </authorList>
    </citation>
    <scope>NUCLEOTIDE SEQUENCE [LARGE SCALE GENOMIC DNA]</scope>
    <source>
        <strain evidence="2">SLH14081</strain>
    </source>
</reference>
<dbReference type="RefSeq" id="XP_031580917.1">
    <property type="nucleotide sequence ID" value="XM_031725460.1"/>
</dbReference>
<organism evidence="1 2">
    <name type="scientific">Blastomyces gilchristii (strain SLH14081)</name>
    <name type="common">Blastomyces dermatitidis</name>
    <dbReference type="NCBI Taxonomy" id="559298"/>
    <lineage>
        <taxon>Eukaryota</taxon>
        <taxon>Fungi</taxon>
        <taxon>Dikarya</taxon>
        <taxon>Ascomycota</taxon>
        <taxon>Pezizomycotina</taxon>
        <taxon>Eurotiomycetes</taxon>
        <taxon>Eurotiomycetidae</taxon>
        <taxon>Onygenales</taxon>
        <taxon>Ajellomycetaceae</taxon>
        <taxon>Blastomyces</taxon>
    </lineage>
</organism>
<dbReference type="AlphaFoldDB" id="A0A179UZE1"/>
<sequence length="62" mass="7629">KELKYKKVQYQIRFIKAVSEMIEKMMMKFSYNKIYINYEILYEILTDNSVNLIEEAVRHFIS</sequence>
<name>A0A179UZE1_BLAGS</name>
<evidence type="ECO:0000313" key="1">
    <source>
        <dbReference type="EMBL" id="OAT13454.1"/>
    </source>
</evidence>
<feature type="non-terminal residue" evidence="1">
    <location>
        <position position="1"/>
    </location>
</feature>
<evidence type="ECO:0000313" key="2">
    <source>
        <dbReference type="Proteomes" id="UP000002038"/>
    </source>
</evidence>
<dbReference type="EMBL" id="GG657473">
    <property type="protein sequence ID" value="OAT13454.1"/>
    <property type="molecule type" value="Genomic_DNA"/>
</dbReference>